<dbReference type="Proteomes" id="UP000033632">
    <property type="component" value="Unassembled WGS sequence"/>
</dbReference>
<reference evidence="1 2" key="1">
    <citation type="submission" date="2015-03" db="EMBL/GenBank/DDBJ databases">
        <authorList>
            <person name="Hassan Y.I."/>
            <person name="Lepp D."/>
            <person name="Li X.-Z."/>
            <person name="Zhou T."/>
        </authorList>
    </citation>
    <scope>NUCLEOTIDE SEQUENCE [LARGE SCALE GENOMIC DNA]</scope>
    <source>
        <strain evidence="1 2">BD-c194</strain>
    </source>
</reference>
<accession>A0A0F5FEH9</accession>
<dbReference type="AlphaFoldDB" id="A0A0F5FEH9"/>
<evidence type="ECO:0000313" key="2">
    <source>
        <dbReference type="Proteomes" id="UP000033632"/>
    </source>
</evidence>
<proteinExistence type="predicted"/>
<dbReference type="EMBL" id="JZEX01000185">
    <property type="protein sequence ID" value="KKB06995.1"/>
    <property type="molecule type" value="Genomic_DNA"/>
</dbReference>
<protein>
    <submittedName>
        <fullName evidence="1">Uncharacterized protein</fullName>
    </submittedName>
</protein>
<dbReference type="STRING" id="443610.VE25_20315"/>
<comment type="caution">
    <text evidence="1">The sequence shown here is derived from an EMBL/GenBank/DDBJ whole genome shotgun (WGS) entry which is preliminary data.</text>
</comment>
<keyword evidence="2" id="KW-1185">Reference proteome</keyword>
<organism evidence="1 2">
    <name type="scientific">Devosia geojensis</name>
    <dbReference type="NCBI Taxonomy" id="443610"/>
    <lineage>
        <taxon>Bacteria</taxon>
        <taxon>Pseudomonadati</taxon>
        <taxon>Pseudomonadota</taxon>
        <taxon>Alphaproteobacteria</taxon>
        <taxon>Hyphomicrobiales</taxon>
        <taxon>Devosiaceae</taxon>
        <taxon>Devosia</taxon>
    </lineage>
</organism>
<sequence>MTIAMPGWARIALTAALALGLAGCIDAKVDIEVLSQTTARATLTQDMGADFYAMVKMSAEEADQADGDLFCDEGRLTENADGSATCVITEEGPFADLNLGSEEDPGVTFTRAGPGLVRVALDTSEMAAELGAEEQMDEETRQMMQAFFSGHAITLRIGGGVITETNMEKAEDGAAEMVIPFLDMINGTLDMPDELYAVVRVR</sequence>
<dbReference type="OrthoDB" id="7948896at2"/>
<evidence type="ECO:0000313" key="1">
    <source>
        <dbReference type="EMBL" id="KKB06995.1"/>
    </source>
</evidence>
<gene>
    <name evidence="1" type="ORF">VE25_20315</name>
</gene>
<dbReference type="PATRIC" id="fig|443610.3.peg.2384"/>
<dbReference type="RefSeq" id="WP_046110497.1">
    <property type="nucleotide sequence ID" value="NZ_JZEX01000185.1"/>
</dbReference>
<name>A0A0F5FEH9_9HYPH</name>